<evidence type="ECO:0000256" key="9">
    <source>
        <dbReference type="ARBA" id="ARBA00022741"/>
    </source>
</evidence>
<evidence type="ECO:0000256" key="19">
    <source>
        <dbReference type="SAM" id="Phobius"/>
    </source>
</evidence>
<keyword evidence="18" id="KW-0175">Coiled coil</keyword>
<evidence type="ECO:0000256" key="2">
    <source>
        <dbReference type="ARBA" id="ARBA00004533"/>
    </source>
</evidence>
<evidence type="ECO:0000256" key="4">
    <source>
        <dbReference type="ARBA" id="ARBA00012438"/>
    </source>
</evidence>
<keyword evidence="5" id="KW-1003">Cell membrane</keyword>
<keyword evidence="9" id="KW-0547">Nucleotide-binding</keyword>
<dbReference type="GO" id="GO:0005524">
    <property type="term" value="F:ATP binding"/>
    <property type="evidence" value="ECO:0007669"/>
    <property type="project" value="UniProtKB-KW"/>
</dbReference>
<evidence type="ECO:0000256" key="6">
    <source>
        <dbReference type="ARBA" id="ARBA00022553"/>
    </source>
</evidence>
<evidence type="ECO:0000256" key="18">
    <source>
        <dbReference type="SAM" id="Coils"/>
    </source>
</evidence>
<dbReference type="PANTHER" id="PTHR45339">
    <property type="entry name" value="HYBRID SIGNAL TRANSDUCTION HISTIDINE KINASE J"/>
    <property type="match status" value="1"/>
</dbReference>
<dbReference type="CDD" id="cd00082">
    <property type="entry name" value="HisKA"/>
    <property type="match status" value="1"/>
</dbReference>
<comment type="subunit">
    <text evidence="15">At low DSF concentrations, interacts with RpfF.</text>
</comment>
<keyword evidence="13 19" id="KW-1133">Transmembrane helix</keyword>
<dbReference type="CDD" id="cd17546">
    <property type="entry name" value="REC_hyHK_CKI1_RcsC-like"/>
    <property type="match status" value="1"/>
</dbReference>
<keyword evidence="8 19" id="KW-0812">Transmembrane</keyword>
<dbReference type="EMBL" id="AEVS01000104">
    <property type="protein sequence ID" value="EGA63901.1"/>
    <property type="molecule type" value="Genomic_DNA"/>
</dbReference>
<keyword evidence="7" id="KW-0808">Transferase</keyword>
<dbReference type="InterPro" id="IPR029151">
    <property type="entry name" value="Sensor-like_sf"/>
</dbReference>
<keyword evidence="12" id="KW-0067">ATP-binding</keyword>
<gene>
    <name evidence="25" type="ORF">VIBR0546_02379</name>
</gene>
<reference evidence="25 26" key="1">
    <citation type="journal article" date="2012" name="Int. J. Syst. Evol. Microbiol.">
        <title>Vibrio caribbeanicus sp. nov., isolated from the marine sponge Scleritoderma cyanea.</title>
        <authorList>
            <person name="Hoffmann M."/>
            <person name="Monday S.R."/>
            <person name="Allard M.W."/>
            <person name="Strain E.A."/>
            <person name="Whittaker P."/>
            <person name="Naum M."/>
            <person name="McCarthy P.J."/>
            <person name="Lopez J.V."/>
            <person name="Fischer M."/>
            <person name="Brown E.W."/>
        </authorList>
    </citation>
    <scope>NUCLEOTIDE SEQUENCE [LARGE SCALE GENOMIC DNA]</scope>
    <source>
        <strain evidence="25 26">LMG 20546</strain>
    </source>
</reference>
<dbReference type="SMART" id="SM00388">
    <property type="entry name" value="HisKA"/>
    <property type="match status" value="1"/>
</dbReference>
<evidence type="ECO:0000256" key="12">
    <source>
        <dbReference type="ARBA" id="ARBA00022840"/>
    </source>
</evidence>
<dbReference type="Pfam" id="PF13426">
    <property type="entry name" value="PAS_9"/>
    <property type="match status" value="1"/>
</dbReference>
<dbReference type="GO" id="GO:0016787">
    <property type="term" value="F:hydrolase activity"/>
    <property type="evidence" value="ECO:0007669"/>
    <property type="project" value="UniProtKB-KW"/>
</dbReference>
<dbReference type="InterPro" id="IPR000700">
    <property type="entry name" value="PAS-assoc_C"/>
</dbReference>
<dbReference type="CDD" id="cd16922">
    <property type="entry name" value="HATPase_EvgS-ArcB-TorS-like"/>
    <property type="match status" value="1"/>
</dbReference>
<evidence type="ECO:0000256" key="5">
    <source>
        <dbReference type="ARBA" id="ARBA00022475"/>
    </source>
</evidence>
<dbReference type="FunFam" id="3.30.565.10:FF:000010">
    <property type="entry name" value="Sensor histidine kinase RcsC"/>
    <property type="match status" value="1"/>
</dbReference>
<dbReference type="Gene3D" id="3.30.565.10">
    <property type="entry name" value="Histidine kinase-like ATPase, C-terminal domain"/>
    <property type="match status" value="1"/>
</dbReference>
<dbReference type="CDD" id="cd00130">
    <property type="entry name" value="PAS"/>
    <property type="match status" value="1"/>
</dbReference>
<evidence type="ECO:0000256" key="11">
    <source>
        <dbReference type="ARBA" id="ARBA00022801"/>
    </source>
</evidence>
<evidence type="ECO:0000256" key="7">
    <source>
        <dbReference type="ARBA" id="ARBA00022679"/>
    </source>
</evidence>
<dbReference type="InterPro" id="IPR035965">
    <property type="entry name" value="PAS-like_dom_sf"/>
</dbReference>
<dbReference type="InterPro" id="IPR011006">
    <property type="entry name" value="CheY-like_superfamily"/>
</dbReference>
<feature type="domain" description="PAC" evidence="23">
    <location>
        <begin position="454"/>
        <end position="504"/>
    </location>
</feature>
<sequence>MTLTRKLLLIIIVLTLVIFAGTGSYIVGFSERVLKDKLHQQLSGSLELTEGIIDGYNQTMASLVTLNAKNRNIIKALQSDDNQGITQLLDDSITTSQFINYIFIIDIDGDIFSVSSTDYLNHQFDGQRWLKSGVFDNDRLSPLFTRETVISTPSPDPFLNKPTETLVSQWFVSPIIADDKVIGWALLSFDWQASMLELLNTAYARLETAHYPISQIAVTDDVSKYSQASVGRVPPNIATLDASKNMFFSQANYLITVTFNAATALKGLDDIKQAMMIIFAIAAALLTFSMWFTLRASIIKPIDSLTKHILSLSSEGETHRLPKSNNREMNSIVTAINQLLQQLQNNTISLQRLDEEIDLKRQSEQTQTLLSQKLEAILDTAADGIVTIDKQGRILSFNQAAQMMFGYTEQEAIGMPVEVLMPATEAARHQGHIEKYLATGKGKIIGVTDQDGRLGRELQAINKQGHTFPILLSIARVETADGILFSGLIKDISIQKQAELALITAKEQAEQAAKSKSEFLAVMSHEIRTPMNGIIGMLDLLLENDLNNSQSHQAYLAHSSALSLLALLNDILDFSKIDANKLELEQQHFNLRHMLGEFAESMAASLTNPNVEIILDTIEVEHSMVLGDSTRIRQIFANLVSNALKFTERGEVVITAKLSEHDANTWRLDGSIKDSGIGIPSSRINSLFDKFSQVDASTTRRYGGTGLGLAIVKKLCQIMHGDVDVTSEVGMGSEFSFHIFVGKSNQATQVIPSIDISQLEILVIDDNAINCEAIVRQMQYWGAKAIAAPSAAEAMELCQRRYDDQLPMFDIAFVDMQMPDVDGIELSKKFQQHLATKTIKLIMMTSIESISQQNEFQKLGFSGYFVKPATTHDLFNALKVIASPDFSPGHKLVTHNLISAMAPEKEPEVLLDSELKLLVVEDNRVNQIVITGILQKLGLQSTIAENGKEAIEVLSGDANYDIVLMDCQMPVMDGYEATHRIRSGASGDQVKNIPIIALTANAMESDRNACKKAGMNDFLTKPVNRDLLKKKLSVWSEQH</sequence>
<keyword evidence="26" id="KW-1185">Reference proteome</keyword>
<dbReference type="SMART" id="SM00091">
    <property type="entry name" value="PAS"/>
    <property type="match status" value="1"/>
</dbReference>
<dbReference type="SUPFAM" id="SSF52172">
    <property type="entry name" value="CheY-like"/>
    <property type="match status" value="2"/>
</dbReference>
<dbReference type="eggNOG" id="COG5002">
    <property type="taxonomic scope" value="Bacteria"/>
</dbReference>
<feature type="domain" description="Response regulatory" evidence="21">
    <location>
        <begin position="760"/>
        <end position="882"/>
    </location>
</feature>
<evidence type="ECO:0000259" key="21">
    <source>
        <dbReference type="PROSITE" id="PS50110"/>
    </source>
</evidence>
<dbReference type="Proteomes" id="UP000004371">
    <property type="component" value="Unassembled WGS sequence"/>
</dbReference>
<dbReference type="SMART" id="SM00448">
    <property type="entry name" value="REC"/>
    <property type="match status" value="2"/>
</dbReference>
<name>E8LZL6_9VIBR</name>
<feature type="domain" description="Response regulatory" evidence="21">
    <location>
        <begin position="916"/>
        <end position="1036"/>
    </location>
</feature>
<evidence type="ECO:0000256" key="15">
    <source>
        <dbReference type="ARBA" id="ARBA00064003"/>
    </source>
</evidence>
<dbReference type="InterPro" id="IPR003661">
    <property type="entry name" value="HisK_dim/P_dom"/>
</dbReference>
<comment type="caution">
    <text evidence="25">The sequence shown here is derived from an EMBL/GenBank/DDBJ whole genome shotgun (WGS) entry which is preliminary data.</text>
</comment>
<evidence type="ECO:0000256" key="13">
    <source>
        <dbReference type="ARBA" id="ARBA00022989"/>
    </source>
</evidence>
<proteinExistence type="predicted"/>
<dbReference type="NCBIfam" id="TIGR00229">
    <property type="entry name" value="sensory_box"/>
    <property type="match status" value="1"/>
</dbReference>
<evidence type="ECO:0000259" key="23">
    <source>
        <dbReference type="PROSITE" id="PS50113"/>
    </source>
</evidence>
<dbReference type="PROSITE" id="PS50109">
    <property type="entry name" value="HIS_KIN"/>
    <property type="match status" value="1"/>
</dbReference>
<dbReference type="RefSeq" id="WP_006881284.1">
    <property type="nucleotide sequence ID" value="NZ_AEVS01000104.1"/>
</dbReference>
<dbReference type="eggNOG" id="COG0642">
    <property type="taxonomic scope" value="Bacteria"/>
</dbReference>
<feature type="domain" description="HAMP" evidence="24">
    <location>
        <begin position="296"/>
        <end position="348"/>
    </location>
</feature>
<evidence type="ECO:0000313" key="25">
    <source>
        <dbReference type="EMBL" id="EGA63901.1"/>
    </source>
</evidence>
<keyword evidence="14" id="KW-0902">Two-component regulatory system</keyword>
<comment type="subcellular location">
    <subcellularLocation>
        <location evidence="2">Cell inner membrane</location>
    </subcellularLocation>
    <subcellularLocation>
        <location evidence="3">Cell membrane</location>
        <topology evidence="3">Multi-pass membrane protein</topology>
    </subcellularLocation>
</comment>
<dbReference type="SUPFAM" id="SSF47384">
    <property type="entry name" value="Homodimeric domain of signal transducing histidine kinase"/>
    <property type="match status" value="1"/>
</dbReference>
<dbReference type="Gene3D" id="3.40.50.2300">
    <property type="match status" value="2"/>
</dbReference>
<dbReference type="PANTHER" id="PTHR45339:SF5">
    <property type="entry name" value="HISTIDINE KINASE"/>
    <property type="match status" value="1"/>
</dbReference>
<dbReference type="GO" id="GO:0005886">
    <property type="term" value="C:plasma membrane"/>
    <property type="evidence" value="ECO:0007669"/>
    <property type="project" value="UniProtKB-SubCell"/>
</dbReference>
<evidence type="ECO:0000256" key="10">
    <source>
        <dbReference type="ARBA" id="ARBA00022777"/>
    </source>
</evidence>
<dbReference type="InterPro" id="IPR003660">
    <property type="entry name" value="HAMP_dom"/>
</dbReference>
<dbReference type="PROSITE" id="PS50110">
    <property type="entry name" value="RESPONSE_REGULATORY"/>
    <property type="match status" value="2"/>
</dbReference>
<evidence type="ECO:0000256" key="1">
    <source>
        <dbReference type="ARBA" id="ARBA00000085"/>
    </source>
</evidence>
<dbReference type="CDD" id="cd00156">
    <property type="entry name" value="REC"/>
    <property type="match status" value="1"/>
</dbReference>
<keyword evidence="11" id="KW-0378">Hydrolase</keyword>
<dbReference type="SUPFAM" id="SSF55785">
    <property type="entry name" value="PYP-like sensor domain (PAS domain)"/>
    <property type="match status" value="1"/>
</dbReference>
<evidence type="ECO:0000256" key="8">
    <source>
        <dbReference type="ARBA" id="ARBA00022692"/>
    </source>
</evidence>
<feature type="coiled-coil region" evidence="18">
    <location>
        <begin position="326"/>
        <end position="356"/>
    </location>
</feature>
<dbReference type="InterPro" id="IPR001789">
    <property type="entry name" value="Sig_transdc_resp-reg_receiver"/>
</dbReference>
<dbReference type="InterPro" id="IPR004358">
    <property type="entry name" value="Sig_transdc_His_kin-like_C"/>
</dbReference>
<evidence type="ECO:0000259" key="22">
    <source>
        <dbReference type="PROSITE" id="PS50112"/>
    </source>
</evidence>
<keyword evidence="10 25" id="KW-0418">Kinase</keyword>
<dbReference type="GO" id="GO:0000155">
    <property type="term" value="F:phosphorelay sensor kinase activity"/>
    <property type="evidence" value="ECO:0007669"/>
    <property type="project" value="InterPro"/>
</dbReference>
<keyword evidence="6 17" id="KW-0597">Phosphoprotein</keyword>
<evidence type="ECO:0000313" key="26">
    <source>
        <dbReference type="Proteomes" id="UP000004371"/>
    </source>
</evidence>
<evidence type="ECO:0000259" key="20">
    <source>
        <dbReference type="PROSITE" id="PS50109"/>
    </source>
</evidence>
<dbReference type="Pfam" id="PF00672">
    <property type="entry name" value="HAMP"/>
    <property type="match status" value="1"/>
</dbReference>
<dbReference type="Pfam" id="PF02518">
    <property type="entry name" value="HATPase_c"/>
    <property type="match status" value="1"/>
</dbReference>
<evidence type="ECO:0000256" key="16">
    <source>
        <dbReference type="ARBA" id="ARBA00068150"/>
    </source>
</evidence>
<dbReference type="PROSITE" id="PS50885">
    <property type="entry name" value="HAMP"/>
    <property type="match status" value="1"/>
</dbReference>
<accession>E8LZL6</accession>
<dbReference type="InterPro" id="IPR036890">
    <property type="entry name" value="HATPase_C_sf"/>
</dbReference>
<dbReference type="Gene3D" id="3.30.450.20">
    <property type="entry name" value="PAS domain"/>
    <property type="match status" value="1"/>
</dbReference>
<dbReference type="SMART" id="SM00387">
    <property type="entry name" value="HATPase_c"/>
    <property type="match status" value="1"/>
</dbReference>
<dbReference type="SUPFAM" id="SSF103190">
    <property type="entry name" value="Sensory domain-like"/>
    <property type="match status" value="1"/>
</dbReference>
<keyword evidence="19" id="KW-0472">Membrane</keyword>
<dbReference type="OrthoDB" id="9810730at2"/>
<comment type="catalytic activity">
    <reaction evidence="1">
        <text>ATP + protein L-histidine = ADP + protein N-phospho-L-histidine.</text>
        <dbReference type="EC" id="2.7.13.3"/>
    </reaction>
</comment>
<dbReference type="Gene3D" id="1.10.287.130">
    <property type="match status" value="1"/>
</dbReference>
<protein>
    <recommendedName>
        <fullName evidence="16">Sensory/regulatory protein RpfC</fullName>
        <ecNumber evidence="4">2.7.13.3</ecNumber>
    </recommendedName>
</protein>
<organism evidence="25 26">
    <name type="scientific">Vibrio brasiliensis LMG 20546</name>
    <dbReference type="NCBI Taxonomy" id="945543"/>
    <lineage>
        <taxon>Bacteria</taxon>
        <taxon>Pseudomonadati</taxon>
        <taxon>Pseudomonadota</taxon>
        <taxon>Gammaproteobacteria</taxon>
        <taxon>Vibrionales</taxon>
        <taxon>Vibrionaceae</taxon>
        <taxon>Vibrio</taxon>
        <taxon>Vibrio oreintalis group</taxon>
    </lineage>
</organism>
<evidence type="ECO:0000259" key="24">
    <source>
        <dbReference type="PROSITE" id="PS50885"/>
    </source>
</evidence>
<feature type="transmembrane region" description="Helical" evidence="19">
    <location>
        <begin position="274"/>
        <end position="294"/>
    </location>
</feature>
<feature type="modified residue" description="4-aspartylphosphate" evidence="17">
    <location>
        <position position="815"/>
    </location>
</feature>
<dbReference type="PRINTS" id="PR00344">
    <property type="entry name" value="BCTRLSENSOR"/>
</dbReference>
<dbReference type="Gene3D" id="6.10.340.10">
    <property type="match status" value="1"/>
</dbReference>
<dbReference type="FunFam" id="1.10.287.130:FF:000002">
    <property type="entry name" value="Two-component osmosensing histidine kinase"/>
    <property type="match status" value="1"/>
</dbReference>
<dbReference type="Pfam" id="PF00072">
    <property type="entry name" value="Response_reg"/>
    <property type="match status" value="2"/>
</dbReference>
<evidence type="ECO:0000256" key="3">
    <source>
        <dbReference type="ARBA" id="ARBA00004651"/>
    </source>
</evidence>
<dbReference type="InterPro" id="IPR005467">
    <property type="entry name" value="His_kinase_dom"/>
</dbReference>
<evidence type="ECO:0000256" key="17">
    <source>
        <dbReference type="PROSITE-ProRule" id="PRU00169"/>
    </source>
</evidence>
<dbReference type="SUPFAM" id="SSF55874">
    <property type="entry name" value="ATPase domain of HSP90 chaperone/DNA topoisomerase II/histidine kinase"/>
    <property type="match status" value="1"/>
</dbReference>
<feature type="modified residue" description="4-aspartylphosphate" evidence="17">
    <location>
        <position position="966"/>
    </location>
</feature>
<dbReference type="InterPro" id="IPR036097">
    <property type="entry name" value="HisK_dim/P_sf"/>
</dbReference>
<dbReference type="EC" id="2.7.13.3" evidence="4"/>
<feature type="domain" description="PAS" evidence="22">
    <location>
        <begin position="370"/>
        <end position="440"/>
    </location>
</feature>
<feature type="domain" description="Histidine kinase" evidence="20">
    <location>
        <begin position="522"/>
        <end position="743"/>
    </location>
</feature>
<dbReference type="STRING" id="945543.VIBR0546_02379"/>
<dbReference type="PROSITE" id="PS50112">
    <property type="entry name" value="PAS"/>
    <property type="match status" value="1"/>
</dbReference>
<evidence type="ECO:0000256" key="14">
    <source>
        <dbReference type="ARBA" id="ARBA00023012"/>
    </source>
</evidence>
<dbReference type="AlphaFoldDB" id="E8LZL6"/>
<dbReference type="InterPro" id="IPR000014">
    <property type="entry name" value="PAS"/>
</dbReference>
<feature type="transmembrane region" description="Helical" evidence="19">
    <location>
        <begin position="6"/>
        <end position="27"/>
    </location>
</feature>
<dbReference type="PROSITE" id="PS50113">
    <property type="entry name" value="PAC"/>
    <property type="match status" value="1"/>
</dbReference>
<dbReference type="InterPro" id="IPR003594">
    <property type="entry name" value="HATPase_dom"/>
</dbReference>
<dbReference type="Pfam" id="PF00512">
    <property type="entry name" value="HisKA"/>
    <property type="match status" value="1"/>
</dbReference>